<evidence type="ECO:0000313" key="8">
    <source>
        <dbReference type="Proteomes" id="UP000076532"/>
    </source>
</evidence>
<evidence type="ECO:0000256" key="2">
    <source>
        <dbReference type="ARBA" id="ARBA00022771"/>
    </source>
</evidence>
<sequence length="887" mass="95226">MSSPPANVPYQAYRSKKHSRTSSNAFTPNVSPPPISRITSNASNGYANSAQTTPQQHRPRLSLTPDAMGAYDAEKHANVLGHTRSSSVPQNPSLPLATVSAPPTPEKVETPVSSPTYTRYVPNGGATSPSMSPAPLITAMPTVLKDADAVSVLPSPTSPAESEPQVEVHAPSPVLAHTRSIPSISLTLDADEGSRESSSPSSPQPEPIQGPSATTASTSTITASKTPVSDIPMPSSSNVSSTPPSPIVRKTSSFRHVPLRGTSASGTRSLMPSSPLRTSATLPPAHLRNPSANSMSILGQEAAAQPQRPSTGQTPSRFPSIASVHSQMHSPVDQDRPLPSINVISSHAFPHTQHPAFQPPPRTSSYAIRGESHPLPRTHSLSAPLAPKPPPKPYSPAASPAPPSASSLAPSPAISPAPSQSQSQSQSRPPSTRSTTSGAGAAPYRPGFQPKGVWRPLTDDFMAARTQHLDEGRVERRKLERRLEKLVALHFPKESAKSGSGGGGAPGVGPRVQTPNGAPGERRRTSSFFDMASSFRSMDAGELWRGVLQSQAVQGTKGEIRAAEQRITPWEDDASVAKCPVCTAAFHPLTNRKHHCRLCGQIVCSLPIKRPQRPETCSLLFVVDPKTRRIEEVGEGVDYGVRRRRASSVSSPTGKVNDEATPEEEKFLKGVRICRQCRPILSRQQHHQEIAHVPTFSRLYEAFISLEREIEDSLPQFQELILSLSNEDQPTKEASAARKRLLEAFGQYDALAKRIVKIPCPTGKGSSQDRVQRAILSRANLFLQKNMFPLQSLPKPKTQKPSKSPGGAEAESVQLIDPDSAAAHALQPLLEQEALLESFVEEAKAHRKFEDAKILKTNLGEIRAEIDRVMANAEPPNEGKGKAKSAR</sequence>
<keyword evidence="2 4" id="KW-0863">Zinc-finger</keyword>
<feature type="compositionally biased region" description="Polar residues" evidence="5">
    <location>
        <begin position="262"/>
        <end position="281"/>
    </location>
</feature>
<feature type="compositionally biased region" description="Polar residues" evidence="5">
    <location>
        <begin position="307"/>
        <end position="329"/>
    </location>
</feature>
<dbReference type="PANTHER" id="PTHR13510">
    <property type="entry name" value="FYVE-FINGER-CONTAINING RAB5 EFFECTOR PROTEIN RABENOSYN-5-RELATED"/>
    <property type="match status" value="1"/>
</dbReference>
<feature type="region of interest" description="Disordered" evidence="5">
    <location>
        <begin position="82"/>
        <end position="129"/>
    </location>
</feature>
<dbReference type="InterPro" id="IPR011011">
    <property type="entry name" value="Znf_FYVE_PHD"/>
</dbReference>
<dbReference type="SUPFAM" id="SSF57903">
    <property type="entry name" value="FYVE/PHD zinc finger"/>
    <property type="match status" value="1"/>
</dbReference>
<dbReference type="InterPro" id="IPR017455">
    <property type="entry name" value="Znf_FYVE-rel"/>
</dbReference>
<dbReference type="InterPro" id="IPR021565">
    <property type="entry name" value="Rbsn_Rab-bd"/>
</dbReference>
<dbReference type="InterPro" id="IPR052727">
    <property type="entry name" value="Rab4/Rab5_effector"/>
</dbReference>
<dbReference type="GO" id="GO:0008270">
    <property type="term" value="F:zinc ion binding"/>
    <property type="evidence" value="ECO:0007669"/>
    <property type="project" value="UniProtKB-KW"/>
</dbReference>
<evidence type="ECO:0000256" key="1">
    <source>
        <dbReference type="ARBA" id="ARBA00022723"/>
    </source>
</evidence>
<dbReference type="EMBL" id="KV417485">
    <property type="protein sequence ID" value="KZP32517.1"/>
    <property type="molecule type" value="Genomic_DNA"/>
</dbReference>
<dbReference type="InterPro" id="IPR013083">
    <property type="entry name" value="Znf_RING/FYVE/PHD"/>
</dbReference>
<feature type="region of interest" description="Disordered" evidence="5">
    <location>
        <begin position="493"/>
        <end position="524"/>
    </location>
</feature>
<reference evidence="7 8" key="1">
    <citation type="journal article" date="2016" name="Mol. Biol. Evol.">
        <title>Comparative Genomics of Early-Diverging Mushroom-Forming Fungi Provides Insights into the Origins of Lignocellulose Decay Capabilities.</title>
        <authorList>
            <person name="Nagy L.G."/>
            <person name="Riley R."/>
            <person name="Tritt A."/>
            <person name="Adam C."/>
            <person name="Daum C."/>
            <person name="Floudas D."/>
            <person name="Sun H."/>
            <person name="Yadav J.S."/>
            <person name="Pangilinan J."/>
            <person name="Larsson K.H."/>
            <person name="Matsuura K."/>
            <person name="Barry K."/>
            <person name="Labutti K."/>
            <person name="Kuo R."/>
            <person name="Ohm R.A."/>
            <person name="Bhattacharya S.S."/>
            <person name="Shirouzu T."/>
            <person name="Yoshinaga Y."/>
            <person name="Martin F.M."/>
            <person name="Grigoriev I.V."/>
            <person name="Hibbett D.S."/>
        </authorList>
    </citation>
    <scope>NUCLEOTIDE SEQUENCE [LARGE SCALE GENOMIC DNA]</scope>
    <source>
        <strain evidence="7 8">CBS 109695</strain>
    </source>
</reference>
<dbReference type="Proteomes" id="UP000076532">
    <property type="component" value="Unassembled WGS sequence"/>
</dbReference>
<evidence type="ECO:0000259" key="6">
    <source>
        <dbReference type="PROSITE" id="PS50178"/>
    </source>
</evidence>
<dbReference type="CDD" id="cd15737">
    <property type="entry name" value="FYVE2_Vac1p_like"/>
    <property type="match status" value="1"/>
</dbReference>
<name>A0A166VAI8_9AGAM</name>
<feature type="compositionally biased region" description="Low complexity" evidence="5">
    <location>
        <begin position="209"/>
        <end position="242"/>
    </location>
</feature>
<dbReference type="Pfam" id="PF01363">
    <property type="entry name" value="FYVE"/>
    <property type="match status" value="1"/>
</dbReference>
<feature type="compositionally biased region" description="Low complexity" evidence="5">
    <location>
        <begin position="404"/>
        <end position="443"/>
    </location>
</feature>
<dbReference type="PANTHER" id="PTHR13510:SF44">
    <property type="entry name" value="RABENOSYN-5"/>
    <property type="match status" value="1"/>
</dbReference>
<accession>A0A166VAI8</accession>
<feature type="compositionally biased region" description="Pro residues" evidence="5">
    <location>
        <begin position="386"/>
        <end position="403"/>
    </location>
</feature>
<feature type="compositionally biased region" description="Polar residues" evidence="5">
    <location>
        <begin position="83"/>
        <end position="93"/>
    </location>
</feature>
<feature type="compositionally biased region" description="Low complexity" evidence="5">
    <location>
        <begin position="790"/>
        <end position="805"/>
    </location>
</feature>
<dbReference type="SMART" id="SM00064">
    <property type="entry name" value="FYVE"/>
    <property type="match status" value="1"/>
</dbReference>
<dbReference type="PROSITE" id="PS50178">
    <property type="entry name" value="ZF_FYVE"/>
    <property type="match status" value="1"/>
</dbReference>
<feature type="domain" description="FYVE-type" evidence="6">
    <location>
        <begin position="573"/>
        <end position="682"/>
    </location>
</feature>
<dbReference type="SUPFAM" id="SSF140125">
    <property type="entry name" value="Rabenosyn-5 Rab-binding domain-like"/>
    <property type="match status" value="1"/>
</dbReference>
<evidence type="ECO:0000256" key="4">
    <source>
        <dbReference type="PROSITE-ProRule" id="PRU00091"/>
    </source>
</evidence>
<protein>
    <recommendedName>
        <fullName evidence="6">FYVE-type domain-containing protein</fullName>
    </recommendedName>
</protein>
<keyword evidence="1" id="KW-0479">Metal-binding</keyword>
<proteinExistence type="predicted"/>
<feature type="region of interest" description="Disordered" evidence="5">
    <location>
        <begin position="152"/>
        <end position="455"/>
    </location>
</feature>
<dbReference type="OrthoDB" id="166134at2759"/>
<feature type="compositionally biased region" description="Polar residues" evidence="5">
    <location>
        <begin position="37"/>
        <end position="56"/>
    </location>
</feature>
<feature type="region of interest" description="Disordered" evidence="5">
    <location>
        <begin position="1"/>
        <end position="68"/>
    </location>
</feature>
<dbReference type="InterPro" id="IPR000306">
    <property type="entry name" value="Znf_FYVE"/>
</dbReference>
<feature type="region of interest" description="Disordered" evidence="5">
    <location>
        <begin position="790"/>
        <end position="812"/>
    </location>
</feature>
<evidence type="ECO:0000256" key="5">
    <source>
        <dbReference type="SAM" id="MobiDB-lite"/>
    </source>
</evidence>
<evidence type="ECO:0000313" key="7">
    <source>
        <dbReference type="EMBL" id="KZP32517.1"/>
    </source>
</evidence>
<organism evidence="7 8">
    <name type="scientific">Athelia psychrophila</name>
    <dbReference type="NCBI Taxonomy" id="1759441"/>
    <lineage>
        <taxon>Eukaryota</taxon>
        <taxon>Fungi</taxon>
        <taxon>Dikarya</taxon>
        <taxon>Basidiomycota</taxon>
        <taxon>Agaricomycotina</taxon>
        <taxon>Agaricomycetes</taxon>
        <taxon>Agaricomycetidae</taxon>
        <taxon>Atheliales</taxon>
        <taxon>Atheliaceae</taxon>
        <taxon>Athelia</taxon>
    </lineage>
</organism>
<dbReference type="Gene3D" id="3.30.40.10">
    <property type="entry name" value="Zinc/RING finger domain, C3HC4 (zinc finger)"/>
    <property type="match status" value="1"/>
</dbReference>
<keyword evidence="3" id="KW-0862">Zinc</keyword>
<dbReference type="Gene3D" id="4.10.860.20">
    <property type="entry name" value="Rabenosyn, Rab binding domain"/>
    <property type="match status" value="1"/>
</dbReference>
<evidence type="ECO:0000256" key="3">
    <source>
        <dbReference type="ARBA" id="ARBA00022833"/>
    </source>
</evidence>
<gene>
    <name evidence="7" type="ORF">FIBSPDRAFT_774430</name>
</gene>
<dbReference type="InterPro" id="IPR036531">
    <property type="entry name" value="Rbsn_Rab-bd_sf"/>
</dbReference>
<dbReference type="Pfam" id="PF11464">
    <property type="entry name" value="Rbsn"/>
    <property type="match status" value="1"/>
</dbReference>
<keyword evidence="8" id="KW-1185">Reference proteome</keyword>
<dbReference type="STRING" id="436010.A0A166VAI8"/>
<dbReference type="AlphaFoldDB" id="A0A166VAI8"/>